<dbReference type="EMBL" id="CP019475">
    <property type="protein sequence ID" value="UQC79331.1"/>
    <property type="molecule type" value="Genomic_DNA"/>
</dbReference>
<dbReference type="KEGG" id="clup:CLUP02_04810"/>
<dbReference type="AlphaFoldDB" id="A0A9Q8SM36"/>
<dbReference type="RefSeq" id="XP_049140963.1">
    <property type="nucleotide sequence ID" value="XM_049283820.1"/>
</dbReference>
<gene>
    <name evidence="2" type="ORF">CLUP02_04810</name>
</gene>
<evidence type="ECO:0000313" key="3">
    <source>
        <dbReference type="Proteomes" id="UP000830671"/>
    </source>
</evidence>
<reference evidence="2" key="1">
    <citation type="journal article" date="2021" name="Mol. Plant Microbe Interact.">
        <title>Complete Genome Sequence of the Plant-Pathogenic Fungus Colletotrichum lupini.</title>
        <authorList>
            <person name="Baroncelli R."/>
            <person name="Pensec F."/>
            <person name="Da Lio D."/>
            <person name="Boufleur T."/>
            <person name="Vicente I."/>
            <person name="Sarrocco S."/>
            <person name="Picot A."/>
            <person name="Baraldi E."/>
            <person name="Sukno S."/>
            <person name="Thon M."/>
            <person name="Le Floch G."/>
        </authorList>
    </citation>
    <scope>NUCLEOTIDE SEQUENCE</scope>
    <source>
        <strain evidence="2">IMI 504893</strain>
    </source>
</reference>
<organism evidence="2 3">
    <name type="scientific">Colletotrichum lupini</name>
    <dbReference type="NCBI Taxonomy" id="145971"/>
    <lineage>
        <taxon>Eukaryota</taxon>
        <taxon>Fungi</taxon>
        <taxon>Dikarya</taxon>
        <taxon>Ascomycota</taxon>
        <taxon>Pezizomycotina</taxon>
        <taxon>Sordariomycetes</taxon>
        <taxon>Hypocreomycetidae</taxon>
        <taxon>Glomerellales</taxon>
        <taxon>Glomerellaceae</taxon>
        <taxon>Colletotrichum</taxon>
        <taxon>Colletotrichum acutatum species complex</taxon>
    </lineage>
</organism>
<proteinExistence type="predicted"/>
<evidence type="ECO:0000313" key="2">
    <source>
        <dbReference type="EMBL" id="UQC79331.1"/>
    </source>
</evidence>
<feature type="region of interest" description="Disordered" evidence="1">
    <location>
        <begin position="71"/>
        <end position="103"/>
    </location>
</feature>
<name>A0A9Q8SM36_9PEZI</name>
<feature type="compositionally biased region" description="Polar residues" evidence="1">
    <location>
        <begin position="167"/>
        <end position="192"/>
    </location>
</feature>
<accession>A0A9Q8SM36</accession>
<sequence length="351" mass="38373">MNHRRSEGATLLSIISTWENHITRHLPLVPREDHQGADLYLTCPYMQASRAKFTMHLGRNRVSSGVRLAPHIPSPHIHDPARPLSQGPDTDGEQRTPVTTTREDISQAEARAFLESPPRGPSATAPVFIPDDVQTWTSVDCSHTHTVLMQDAGGNMQAPQCSTSVQVTSANNTPKPTNISHSVQADTRTSPGGVQGPGSNPPWPPPFYRVCSAQRAACEVMGWVLSMDLRPLDEHVCEELTTRVRLLACPPLQSNTSVTPTDSEPTSVPSAHQSLSFTVYFRRSGGLDSLTRSSAPGGSLEWRKPAYRPPISFNLIIWTVPAFHIDHLLSPPDGSPPTESLILHLTLPTRL</sequence>
<keyword evidence="3" id="KW-1185">Reference proteome</keyword>
<evidence type="ECO:0000256" key="1">
    <source>
        <dbReference type="SAM" id="MobiDB-lite"/>
    </source>
</evidence>
<dbReference type="Proteomes" id="UP000830671">
    <property type="component" value="Chromosome 3"/>
</dbReference>
<dbReference type="GeneID" id="73338830"/>
<protein>
    <submittedName>
        <fullName evidence="2">Uncharacterized protein</fullName>
    </submittedName>
</protein>
<feature type="region of interest" description="Disordered" evidence="1">
    <location>
        <begin position="167"/>
        <end position="201"/>
    </location>
</feature>